<accession>A0ABU9B6R3</accession>
<keyword evidence="1" id="KW-0472">Membrane</keyword>
<dbReference type="RefSeq" id="WP_341372595.1">
    <property type="nucleotide sequence ID" value="NZ_JBBUTF010000002.1"/>
</dbReference>
<gene>
    <name evidence="2" type="ORF">AACH11_02420</name>
</gene>
<organism evidence="2 3">
    <name type="scientific">Pseudaquabacterium rugosum</name>
    <dbReference type="NCBI Taxonomy" id="2984194"/>
    <lineage>
        <taxon>Bacteria</taxon>
        <taxon>Pseudomonadati</taxon>
        <taxon>Pseudomonadota</taxon>
        <taxon>Betaproteobacteria</taxon>
        <taxon>Burkholderiales</taxon>
        <taxon>Sphaerotilaceae</taxon>
        <taxon>Pseudaquabacterium</taxon>
    </lineage>
</organism>
<evidence type="ECO:0000256" key="1">
    <source>
        <dbReference type="SAM" id="Phobius"/>
    </source>
</evidence>
<evidence type="ECO:0000313" key="2">
    <source>
        <dbReference type="EMBL" id="MEK8024824.1"/>
    </source>
</evidence>
<dbReference type="Proteomes" id="UP001368500">
    <property type="component" value="Unassembled WGS sequence"/>
</dbReference>
<protein>
    <recommendedName>
        <fullName evidence="4">Toxin CptA</fullName>
    </recommendedName>
</protein>
<feature type="transmembrane region" description="Helical" evidence="1">
    <location>
        <begin position="21"/>
        <end position="40"/>
    </location>
</feature>
<comment type="caution">
    <text evidence="2">The sequence shown here is derived from an EMBL/GenBank/DDBJ whole genome shotgun (WGS) entry which is preliminary data.</text>
</comment>
<reference evidence="2 3" key="1">
    <citation type="submission" date="2024-04" db="EMBL/GenBank/DDBJ databases">
        <title>Novel species of the genus Ideonella isolated from streams.</title>
        <authorList>
            <person name="Lu H."/>
        </authorList>
    </citation>
    <scope>NUCLEOTIDE SEQUENCE [LARGE SCALE GENOMIC DNA]</scope>
    <source>
        <strain evidence="2 3">BYS139W</strain>
    </source>
</reference>
<evidence type="ECO:0008006" key="4">
    <source>
        <dbReference type="Google" id="ProtNLM"/>
    </source>
</evidence>
<name>A0ABU9B6R3_9BURK</name>
<evidence type="ECO:0000313" key="3">
    <source>
        <dbReference type="Proteomes" id="UP001368500"/>
    </source>
</evidence>
<keyword evidence="3" id="KW-1185">Reference proteome</keyword>
<sequence>MSRPPALTTVRLRLPVARAERAVLALVHAVLGAALGRWLADALRHGPFDWSAPVVQGLETAWPLLPALATVAGLWIGLRQSRVLLPPADDGAWLMRDADGQWSLVPEAAVGSCTASPLVGLRPAWDLGAALLLQTADPRRWLWLRRGAAGEGPWHALRLALREPVPAAAASMAPGGEQR</sequence>
<feature type="transmembrane region" description="Helical" evidence="1">
    <location>
        <begin position="60"/>
        <end position="78"/>
    </location>
</feature>
<dbReference type="EMBL" id="JBBUTF010000002">
    <property type="protein sequence ID" value="MEK8024824.1"/>
    <property type="molecule type" value="Genomic_DNA"/>
</dbReference>
<proteinExistence type="predicted"/>
<keyword evidence="1" id="KW-1133">Transmembrane helix</keyword>
<keyword evidence="1" id="KW-0812">Transmembrane</keyword>